<feature type="domain" description="Glycosyl transferase family 1" evidence="4">
    <location>
        <begin position="184"/>
        <end position="335"/>
    </location>
</feature>
<evidence type="ECO:0000313" key="6">
    <source>
        <dbReference type="Proteomes" id="UP000714420"/>
    </source>
</evidence>
<accession>A0ABX2AIW9</accession>
<dbReference type="SUPFAM" id="SSF53756">
    <property type="entry name" value="UDP-Glycosyltransferase/glycogen phosphorylase"/>
    <property type="match status" value="1"/>
</dbReference>
<dbReference type="InterPro" id="IPR001296">
    <property type="entry name" value="Glyco_trans_1"/>
</dbReference>
<keyword evidence="6" id="KW-1185">Reference proteome</keyword>
<proteinExistence type="inferred from homology"/>
<dbReference type="EMBL" id="JABKKF010000001">
    <property type="protein sequence ID" value="NPD90894.1"/>
    <property type="molecule type" value="Genomic_DNA"/>
</dbReference>
<comment type="similarity">
    <text evidence="1">Belongs to the glycosyltransferase group 1 family. Glycosyltransferase 4 subfamily.</text>
</comment>
<reference evidence="5 6" key="1">
    <citation type="submission" date="2020-05" db="EMBL/GenBank/DDBJ databases">
        <title>Distinct polysaccharide utilization as determinants for interspecies competition between intestinal Prevotella spp.</title>
        <authorList>
            <person name="Galvez E.J.C."/>
            <person name="Iljazovic A."/>
            <person name="Strowig T."/>
        </authorList>
    </citation>
    <scope>NUCLEOTIDE SEQUENCE [LARGE SCALE GENOMIC DNA]</scope>
    <source>
        <strain evidence="5 6">PMUR</strain>
    </source>
</reference>
<dbReference type="RefSeq" id="WP_172272346.1">
    <property type="nucleotide sequence ID" value="NZ_CASGMU010000001.1"/>
</dbReference>
<name>A0ABX2AIW9_9BACT</name>
<dbReference type="PANTHER" id="PTHR12526:SF640">
    <property type="entry name" value="COLANIC ACID BIOSYNTHESIS GLYCOSYLTRANSFERASE WCAL-RELATED"/>
    <property type="match status" value="1"/>
</dbReference>
<keyword evidence="3" id="KW-0808">Transferase</keyword>
<keyword evidence="2" id="KW-0328">Glycosyltransferase</keyword>
<dbReference type="Pfam" id="PF00534">
    <property type="entry name" value="Glycos_transf_1"/>
    <property type="match status" value="1"/>
</dbReference>
<dbReference type="Gene3D" id="3.40.50.2000">
    <property type="entry name" value="Glycogen Phosphorylase B"/>
    <property type="match status" value="2"/>
</dbReference>
<evidence type="ECO:0000313" key="5">
    <source>
        <dbReference type="EMBL" id="NPD90894.1"/>
    </source>
</evidence>
<evidence type="ECO:0000259" key="4">
    <source>
        <dbReference type="Pfam" id="PF00534"/>
    </source>
</evidence>
<dbReference type="CDD" id="cd03801">
    <property type="entry name" value="GT4_PimA-like"/>
    <property type="match status" value="1"/>
</dbReference>
<dbReference type="Proteomes" id="UP000714420">
    <property type="component" value="Unassembled WGS sequence"/>
</dbReference>
<evidence type="ECO:0000256" key="1">
    <source>
        <dbReference type="ARBA" id="ARBA00009481"/>
    </source>
</evidence>
<evidence type="ECO:0000256" key="3">
    <source>
        <dbReference type="ARBA" id="ARBA00022679"/>
    </source>
</evidence>
<comment type="caution">
    <text evidence="5">The sequence shown here is derived from an EMBL/GenBank/DDBJ whole genome shotgun (WGS) entry which is preliminary data.</text>
</comment>
<sequence length="368" mass="42331">MKRIIIGKSIANKVMMVSVIFRTTKPCGGGVSTVLECYDRYFDGLRHIPTWKYTNPLNKAWYFFYHWVELVFLLIFDRRLKIVHIHTAAGSSFKRKMIMAKTARTFGKKVILHMHAADFVEFYETASDKDKIINNIKACDILIVLSPQWKDFFVKIGIGEKNIIILNNIVTPPSEEVLKKRIIQSPNIQPQLRFLFLGWLGKRKGIWDLLDVIVTHHENLKGRFMLRFGGNEFENEIKKLIKDNNLEDVVQFEGWVNGEKKVELLEWANCFILPSYNEGLPISILEAMSYGMPVVSTPVGGITEVVKNGENGVIVEPGNKEQIWNALKHYLDNPEAIAVEGRKSLDIVRSYTPDFVLNDLKKIYEDLL</sequence>
<organism evidence="5 6">
    <name type="scientific">Xylanibacter muris</name>
    <dbReference type="NCBI Taxonomy" id="2736290"/>
    <lineage>
        <taxon>Bacteria</taxon>
        <taxon>Pseudomonadati</taxon>
        <taxon>Bacteroidota</taxon>
        <taxon>Bacteroidia</taxon>
        <taxon>Bacteroidales</taxon>
        <taxon>Prevotellaceae</taxon>
        <taxon>Xylanibacter</taxon>
    </lineage>
</organism>
<evidence type="ECO:0000256" key="2">
    <source>
        <dbReference type="ARBA" id="ARBA00022676"/>
    </source>
</evidence>
<gene>
    <name evidence="5" type="ORF">HPS56_00710</name>
</gene>
<dbReference type="PANTHER" id="PTHR12526">
    <property type="entry name" value="GLYCOSYLTRANSFERASE"/>
    <property type="match status" value="1"/>
</dbReference>
<protein>
    <submittedName>
        <fullName evidence="5">Glycosyltransferase family 4 protein</fullName>
    </submittedName>
</protein>